<gene>
    <name evidence="8" type="ORF">BLX24_23795</name>
</gene>
<dbReference type="InterPro" id="IPR011050">
    <property type="entry name" value="Pectin_lyase_fold/virulence"/>
</dbReference>
<dbReference type="Gene3D" id="2.160.20.10">
    <property type="entry name" value="Single-stranded right-handed beta-helix, Pectin lyase-like"/>
    <property type="match status" value="2"/>
</dbReference>
<comment type="subcellular location">
    <subcellularLocation>
        <location evidence="1">Cell envelope</location>
    </subcellularLocation>
    <subcellularLocation>
        <location evidence="2">Cell outer membrane</location>
    </subcellularLocation>
    <subcellularLocation>
        <location evidence="3">Secreted</location>
    </subcellularLocation>
</comment>
<evidence type="ECO:0000313" key="8">
    <source>
        <dbReference type="EMBL" id="OIN56655.1"/>
    </source>
</evidence>
<sequence>MSIITNSTGYRRADRALLCRIGWLTLLFWGFYQSGYGQTIIQVTNTGDSGPGTLRQALADVDGSSVPGTFTITFTVSGTIALTSPLVAPADKDVTITGPSATTTAITLSGGGPSSDFSILDVPVAATLTVRYLSFANGHTSGNGGAISLGGGTLRLAYGYFHENQAGNFGGAIYQGGGSFTITNSTFAGNTAISNSGAIHKGSSDDGLIDNCTFSSNVARAGGAIEASFGSLTISNSTFTQNQAVGVTNSPGDADGGAIYGGNGDARVTINNCLIAGNTSSGGGQDIRSGFNSSTGHNLIGNPAGATLDDVTTGNLTGMPASVVLSPVLATNGGATPTHALLTAGPAINAGPPASTDPDQRGLPVFDTRRDIGAFESQVTPLVTATGSVSAACNGAGGFSLTVTGGTSGYAYRLTDGGSFTALAGASPYTVSVTTAGSYTVTVQDGAGNLSVPMPLTLTGPPTINIAATPSLFIVSGQRTTLTASGAGSYQWSTGENTAAISVSVAGPYSVTGTTGSCWAVARVTVAVPACNTVVYVTQAGAGAQDGSSWSHAFSGTALQTAIQVAAACGAQVWVAQGLYKPTVYTGPESRTVSFFIPDGVQVYGGYAAGTNSRTTFPGSTTLSGDIDNDGLPGNNSYHVVRFLNAGNQTRLDGVVITGGNSNGSSSADAGLGGGVFNDGGYGGSSSPVLANVYFLENNAVDAGGAMYNNGFRGASSPTLINVSFTRNSARNGGAMYNYASENGVSNPVLTDVSFSSNSAAYGGGMYSNAYFGLCNPVLTNVHFSSNSAVESGGAIYNDINCSPIFTNCSFTNNSAFNGGAMRNYFNSNPSCTSCIFQNNTAAGSGGAMYNNSSSSPLLTHCVFRGNTAVDAGSAMINNASCSPILKDCIFEYNSVDLASISGGTVTTYSNSNAIITNCIFTSNSAPVGGAISSDNSGPVITNTVFTRNLAIKGGAIYILGNTDKPVLTNVSFSNNSAVTGGALSIVNYESVSLVLTNSVLFGNGSANAIEAVTSTGGGPSPVIAADATSLLIRFSLVEAGVNPAMYTAGPGNLTTSTSPFVSDSDLQLATGSVAINAGDIASLTAVNGPYSATALPATDLAGVPRIVGGRVDMGAYESQTASPPLPCGLPPAAISFRASGDIGPDNCSVPLLATATGDRFVMTGPSGYVYSTVYRNAGTYSVTGLNVRQPGVYTLTVYSGSCTATYTTEVAGTACR</sequence>
<organism evidence="8 9">
    <name type="scientific">Arsenicibacter rosenii</name>
    <dbReference type="NCBI Taxonomy" id="1750698"/>
    <lineage>
        <taxon>Bacteria</taxon>
        <taxon>Pseudomonadati</taxon>
        <taxon>Bacteroidota</taxon>
        <taxon>Cytophagia</taxon>
        <taxon>Cytophagales</taxon>
        <taxon>Spirosomataceae</taxon>
        <taxon>Arsenicibacter</taxon>
    </lineage>
</organism>
<reference evidence="8 9" key="1">
    <citation type="submission" date="2016-10" db="EMBL/GenBank/DDBJ databases">
        <title>Arsenicibacter rosenii gen. nov., sp. nov., an efficient arsenic-methylating bacterium isolated from an arsenic-contaminated paddy soil.</title>
        <authorList>
            <person name="Huang K."/>
        </authorList>
    </citation>
    <scope>NUCLEOTIDE SEQUENCE [LARGE SCALE GENOMIC DNA]</scope>
    <source>
        <strain evidence="8 9">SM-1</strain>
    </source>
</reference>
<proteinExistence type="predicted"/>
<dbReference type="InterPro" id="IPR059226">
    <property type="entry name" value="Choice_anch_Q_dom"/>
</dbReference>
<dbReference type="Pfam" id="PF02415">
    <property type="entry name" value="Chlam_PMP"/>
    <property type="match status" value="2"/>
</dbReference>
<protein>
    <recommendedName>
        <fullName evidence="10">Right handed beta helix domain-containing protein</fullName>
    </recommendedName>
</protein>
<dbReference type="InterPro" id="IPR012334">
    <property type="entry name" value="Pectin_lyas_fold"/>
</dbReference>
<dbReference type="InterPro" id="IPR006626">
    <property type="entry name" value="PbH1"/>
</dbReference>
<dbReference type="SUPFAM" id="SSF51126">
    <property type="entry name" value="Pectin lyase-like"/>
    <property type="match status" value="3"/>
</dbReference>
<keyword evidence="4" id="KW-0964">Secreted</keyword>
<dbReference type="NCBIfam" id="TIGR01376">
    <property type="entry name" value="POMP_repeat"/>
    <property type="match status" value="1"/>
</dbReference>
<evidence type="ECO:0000313" key="9">
    <source>
        <dbReference type="Proteomes" id="UP000181790"/>
    </source>
</evidence>
<keyword evidence="5" id="KW-0732">Signal</keyword>
<evidence type="ECO:0000256" key="4">
    <source>
        <dbReference type="ARBA" id="ARBA00022525"/>
    </source>
</evidence>
<evidence type="ECO:0000256" key="6">
    <source>
        <dbReference type="ARBA" id="ARBA00023136"/>
    </source>
</evidence>
<dbReference type="AlphaFoldDB" id="A0A1S2VEF0"/>
<evidence type="ECO:0000256" key="1">
    <source>
        <dbReference type="ARBA" id="ARBA00004196"/>
    </source>
</evidence>
<dbReference type="PANTHER" id="PTHR11319:SF35">
    <property type="entry name" value="OUTER MEMBRANE PROTEIN PMPC-RELATED"/>
    <property type="match status" value="1"/>
</dbReference>
<evidence type="ECO:0000256" key="5">
    <source>
        <dbReference type="ARBA" id="ARBA00022729"/>
    </source>
</evidence>
<evidence type="ECO:0000256" key="7">
    <source>
        <dbReference type="ARBA" id="ARBA00023237"/>
    </source>
</evidence>
<accession>A0A1S2VEF0</accession>
<dbReference type="SMART" id="SM00710">
    <property type="entry name" value="PbH1"/>
    <property type="match status" value="11"/>
</dbReference>
<dbReference type="InterPro" id="IPR003368">
    <property type="entry name" value="POMP_repeat"/>
</dbReference>
<name>A0A1S2VEF0_9BACT</name>
<evidence type="ECO:0008006" key="10">
    <source>
        <dbReference type="Google" id="ProtNLM"/>
    </source>
</evidence>
<dbReference type="PANTHER" id="PTHR11319">
    <property type="entry name" value="G PROTEIN-COUPLED RECEPTOR-RELATED"/>
    <property type="match status" value="1"/>
</dbReference>
<dbReference type="EMBL" id="MORL01000020">
    <property type="protein sequence ID" value="OIN56655.1"/>
    <property type="molecule type" value="Genomic_DNA"/>
</dbReference>
<dbReference type="GO" id="GO:0005576">
    <property type="term" value="C:extracellular region"/>
    <property type="evidence" value="ECO:0007669"/>
    <property type="project" value="UniProtKB-SubCell"/>
</dbReference>
<dbReference type="GO" id="GO:0009279">
    <property type="term" value="C:cell outer membrane"/>
    <property type="evidence" value="ECO:0007669"/>
    <property type="project" value="UniProtKB-SubCell"/>
</dbReference>
<keyword evidence="7" id="KW-0998">Cell outer membrane</keyword>
<dbReference type="Proteomes" id="UP000181790">
    <property type="component" value="Unassembled WGS sequence"/>
</dbReference>
<dbReference type="RefSeq" id="WP_071505727.1">
    <property type="nucleotide sequence ID" value="NZ_MORL01000020.1"/>
</dbReference>
<evidence type="ECO:0000256" key="3">
    <source>
        <dbReference type="ARBA" id="ARBA00004613"/>
    </source>
</evidence>
<dbReference type="NCBIfam" id="NF041518">
    <property type="entry name" value="choice_anch_Q"/>
    <property type="match status" value="2"/>
</dbReference>
<dbReference type="OrthoDB" id="960258at2"/>
<evidence type="ECO:0000256" key="2">
    <source>
        <dbReference type="ARBA" id="ARBA00004442"/>
    </source>
</evidence>
<comment type="caution">
    <text evidence="8">The sequence shown here is derived from an EMBL/GenBank/DDBJ whole genome shotgun (WGS) entry which is preliminary data.</text>
</comment>
<keyword evidence="9" id="KW-1185">Reference proteome</keyword>
<keyword evidence="6" id="KW-0472">Membrane</keyword>